<comment type="caution">
    <text evidence="3">The sequence shown here is derived from an EMBL/GenBank/DDBJ whole genome shotgun (WGS) entry which is preliminary data.</text>
</comment>
<sequence length="137" mass="13752">MNPRRRSTMVVATGTALFATAALAACGGSEPEKDHQGVCVDQTTQKRVDDDKCDDEGGSSYHGGGFYAWRLFPRGSAFPAIGKSVTGGISSIPSGHGAVYGGGDAAGGTVTKQSTTTAMERGGFGKTSRGSSGSVGG</sequence>
<organism evidence="3 4">
    <name type="scientific">Kineosporia succinea</name>
    <dbReference type="NCBI Taxonomy" id="84632"/>
    <lineage>
        <taxon>Bacteria</taxon>
        <taxon>Bacillati</taxon>
        <taxon>Actinomycetota</taxon>
        <taxon>Actinomycetes</taxon>
        <taxon>Kineosporiales</taxon>
        <taxon>Kineosporiaceae</taxon>
        <taxon>Kineosporia</taxon>
    </lineage>
</organism>
<evidence type="ECO:0000256" key="2">
    <source>
        <dbReference type="SAM" id="SignalP"/>
    </source>
</evidence>
<keyword evidence="2" id="KW-0732">Signal</keyword>
<gene>
    <name evidence="3" type="ORF">J2S57_003835</name>
</gene>
<dbReference type="PROSITE" id="PS51257">
    <property type="entry name" value="PROKAR_LIPOPROTEIN"/>
    <property type="match status" value="1"/>
</dbReference>
<name>A0ABT9P5W6_9ACTN</name>
<feature type="signal peptide" evidence="2">
    <location>
        <begin position="1"/>
        <end position="24"/>
    </location>
</feature>
<evidence type="ECO:0000313" key="3">
    <source>
        <dbReference type="EMBL" id="MDP9828086.1"/>
    </source>
</evidence>
<feature type="region of interest" description="Disordered" evidence="1">
    <location>
        <begin position="104"/>
        <end position="137"/>
    </location>
</feature>
<evidence type="ECO:0000313" key="4">
    <source>
        <dbReference type="Proteomes" id="UP001235712"/>
    </source>
</evidence>
<protein>
    <recommendedName>
        <fullName evidence="5">tRNA-dihydrouridine synthase</fullName>
    </recommendedName>
</protein>
<feature type="compositionally biased region" description="Polar residues" evidence="1">
    <location>
        <begin position="128"/>
        <end position="137"/>
    </location>
</feature>
<dbReference type="RefSeq" id="WP_307244911.1">
    <property type="nucleotide sequence ID" value="NZ_JAUSQZ010000001.1"/>
</dbReference>
<dbReference type="EMBL" id="JAUSQZ010000001">
    <property type="protein sequence ID" value="MDP9828086.1"/>
    <property type="molecule type" value="Genomic_DNA"/>
</dbReference>
<reference evidence="3 4" key="1">
    <citation type="submission" date="2023-07" db="EMBL/GenBank/DDBJ databases">
        <title>Sequencing the genomes of 1000 actinobacteria strains.</title>
        <authorList>
            <person name="Klenk H.-P."/>
        </authorList>
    </citation>
    <scope>NUCLEOTIDE SEQUENCE [LARGE SCALE GENOMIC DNA]</scope>
    <source>
        <strain evidence="3 4">DSM 44388</strain>
    </source>
</reference>
<proteinExistence type="predicted"/>
<feature type="chain" id="PRO_5046273390" description="tRNA-dihydrouridine synthase" evidence="2">
    <location>
        <begin position="25"/>
        <end position="137"/>
    </location>
</feature>
<accession>A0ABT9P5W6</accession>
<evidence type="ECO:0008006" key="5">
    <source>
        <dbReference type="Google" id="ProtNLM"/>
    </source>
</evidence>
<dbReference type="Proteomes" id="UP001235712">
    <property type="component" value="Unassembled WGS sequence"/>
</dbReference>
<keyword evidence="4" id="KW-1185">Reference proteome</keyword>
<evidence type="ECO:0000256" key="1">
    <source>
        <dbReference type="SAM" id="MobiDB-lite"/>
    </source>
</evidence>